<feature type="region of interest" description="Disordered" evidence="1">
    <location>
        <begin position="331"/>
        <end position="498"/>
    </location>
</feature>
<keyword evidence="2" id="KW-0812">Transmembrane</keyword>
<proteinExistence type="predicted"/>
<comment type="caution">
    <text evidence="3">The sequence shown here is derived from an EMBL/GenBank/DDBJ whole genome shotgun (WGS) entry which is preliminary data.</text>
</comment>
<evidence type="ECO:0000256" key="1">
    <source>
        <dbReference type="SAM" id="MobiDB-lite"/>
    </source>
</evidence>
<dbReference type="EMBL" id="SOZI01000063">
    <property type="protein sequence ID" value="TNY20564.1"/>
    <property type="molecule type" value="Genomic_DNA"/>
</dbReference>
<organism evidence="3 4">
    <name type="scientific">Rhodotorula diobovata</name>
    <dbReference type="NCBI Taxonomy" id="5288"/>
    <lineage>
        <taxon>Eukaryota</taxon>
        <taxon>Fungi</taxon>
        <taxon>Dikarya</taxon>
        <taxon>Basidiomycota</taxon>
        <taxon>Pucciniomycotina</taxon>
        <taxon>Microbotryomycetes</taxon>
        <taxon>Sporidiobolales</taxon>
        <taxon>Sporidiobolaceae</taxon>
        <taxon>Rhodotorula</taxon>
    </lineage>
</organism>
<name>A0A5C5FX50_9BASI</name>
<keyword evidence="2" id="KW-0472">Membrane</keyword>
<sequence length="498" mass="49890">MSSTTDSGTPAPNIAPATQVVPSIGLDGKPTTPASPSSNNGGDIFPTAAAVLTGICGAFVAVWLGWRLYRWRHRSWRSSYADDEPPLPETSVYGLPKSPMSGGFATLPSQMSLAFNGAGGGGGAVDSMGRRSISGMGTLACSRQASWGGDSWGGFEKGGDLSPSPPYAGTPVPPGTPPGREELLLGSANASRASLGGFPTSSSRASFAGGPSSGPGMPRRSFYSSSAAGSTLHHHSRAQSTFSVSSPHLAGASNARDFPSGNRLAGAPHNPASRIEVVPPTPLAPPPGSVIAADRSTLDFAPSSGIGRGGSEGDIIGGSGAQGWFAGAAGGEDEQEHLAPAFDSSYGVASARHPAPPPHHAFPPSTSSSAGSSSRGSSSVPRSAAAPRAPKRASNANLRTMEASANSSDSNLSSASTSAGSFPPPVGTGAGLGAGSGASPRAHPQLAVRTSNLGLGEPQEPRSPLEKLQMRAEREAKGLSLREGESRAGAAGTTWEGQ</sequence>
<feature type="compositionally biased region" description="Polar residues" evidence="1">
    <location>
        <begin position="1"/>
        <end position="10"/>
    </location>
</feature>
<dbReference type="Proteomes" id="UP000311382">
    <property type="component" value="Unassembled WGS sequence"/>
</dbReference>
<feature type="compositionally biased region" description="Low complexity" evidence="1">
    <location>
        <begin position="362"/>
        <end position="394"/>
    </location>
</feature>
<feature type="compositionally biased region" description="Low complexity" evidence="1">
    <location>
        <begin position="201"/>
        <end position="222"/>
    </location>
</feature>
<feature type="region of interest" description="Disordered" evidence="1">
    <location>
        <begin position="1"/>
        <end position="40"/>
    </location>
</feature>
<reference evidence="3 4" key="1">
    <citation type="submission" date="2019-03" db="EMBL/GenBank/DDBJ databases">
        <title>Rhodosporidium diobovatum UCD-FST 08-225 genome sequencing, assembly, and annotation.</title>
        <authorList>
            <person name="Fakankun I.U."/>
            <person name="Fristensky B."/>
            <person name="Levin D.B."/>
        </authorList>
    </citation>
    <scope>NUCLEOTIDE SEQUENCE [LARGE SCALE GENOMIC DNA]</scope>
    <source>
        <strain evidence="3 4">UCD-FST 08-225</strain>
    </source>
</reference>
<feature type="compositionally biased region" description="Basic and acidic residues" evidence="1">
    <location>
        <begin position="459"/>
        <end position="486"/>
    </location>
</feature>
<feature type="region of interest" description="Disordered" evidence="1">
    <location>
        <begin position="152"/>
        <end position="248"/>
    </location>
</feature>
<dbReference type="OrthoDB" id="2530433at2759"/>
<feature type="transmembrane region" description="Helical" evidence="2">
    <location>
        <begin position="44"/>
        <end position="66"/>
    </location>
</feature>
<feature type="compositionally biased region" description="Low complexity" evidence="1">
    <location>
        <begin position="403"/>
        <end position="421"/>
    </location>
</feature>
<keyword evidence="4" id="KW-1185">Reference proteome</keyword>
<dbReference type="AlphaFoldDB" id="A0A5C5FX50"/>
<evidence type="ECO:0000313" key="3">
    <source>
        <dbReference type="EMBL" id="TNY20564.1"/>
    </source>
</evidence>
<feature type="compositionally biased region" description="Pro residues" evidence="1">
    <location>
        <begin position="163"/>
        <end position="177"/>
    </location>
</feature>
<keyword evidence="2" id="KW-1133">Transmembrane helix</keyword>
<gene>
    <name evidence="3" type="ORF">DMC30DRAFT_245716</name>
</gene>
<protein>
    <submittedName>
        <fullName evidence="3">Uncharacterized protein</fullName>
    </submittedName>
</protein>
<accession>A0A5C5FX50</accession>
<evidence type="ECO:0000313" key="4">
    <source>
        <dbReference type="Proteomes" id="UP000311382"/>
    </source>
</evidence>
<evidence type="ECO:0000256" key="2">
    <source>
        <dbReference type="SAM" id="Phobius"/>
    </source>
</evidence>